<feature type="domain" description="Reverse transcriptase" evidence="9">
    <location>
        <begin position="1"/>
        <end position="208"/>
    </location>
</feature>
<dbReference type="EMBL" id="CP119108">
    <property type="protein sequence ID" value="WEG08917.1"/>
    <property type="molecule type" value="Genomic_DNA"/>
</dbReference>
<dbReference type="Proteomes" id="UP001214553">
    <property type="component" value="Chromosome"/>
</dbReference>
<dbReference type="CDD" id="cd03487">
    <property type="entry name" value="RT_Bac_retron_II"/>
    <property type="match status" value="1"/>
</dbReference>
<dbReference type="EC" id="2.7.7.49" evidence="1"/>
<evidence type="ECO:0000313" key="11">
    <source>
        <dbReference type="Proteomes" id="UP001214553"/>
    </source>
</evidence>
<evidence type="ECO:0000256" key="5">
    <source>
        <dbReference type="ARBA" id="ARBA00022842"/>
    </source>
</evidence>
<evidence type="ECO:0000256" key="3">
    <source>
        <dbReference type="ARBA" id="ARBA00022695"/>
    </source>
</evidence>
<comment type="catalytic activity">
    <reaction evidence="7">
        <text>DNA(n) + a 2'-deoxyribonucleoside 5'-triphosphate = DNA(n+1) + diphosphate</text>
        <dbReference type="Rhea" id="RHEA:22508"/>
        <dbReference type="Rhea" id="RHEA-COMP:17339"/>
        <dbReference type="Rhea" id="RHEA-COMP:17340"/>
        <dbReference type="ChEBI" id="CHEBI:33019"/>
        <dbReference type="ChEBI" id="CHEBI:61560"/>
        <dbReference type="ChEBI" id="CHEBI:173112"/>
        <dbReference type="EC" id="2.7.7.49"/>
    </reaction>
</comment>
<name>A0ABY8C0Q4_9MICO</name>
<dbReference type="PANTHER" id="PTHR34047">
    <property type="entry name" value="NUCLEAR INTRON MATURASE 1, MITOCHONDRIAL-RELATED"/>
    <property type="match status" value="1"/>
</dbReference>
<keyword evidence="5" id="KW-0460">Magnesium</keyword>
<dbReference type="RefSeq" id="WP_275278244.1">
    <property type="nucleotide sequence ID" value="NZ_CP119108.1"/>
</dbReference>
<dbReference type="GO" id="GO:0003964">
    <property type="term" value="F:RNA-directed DNA polymerase activity"/>
    <property type="evidence" value="ECO:0007669"/>
    <property type="project" value="UniProtKB-KW"/>
</dbReference>
<evidence type="ECO:0000256" key="1">
    <source>
        <dbReference type="ARBA" id="ARBA00012493"/>
    </source>
</evidence>
<dbReference type="PROSITE" id="PS50878">
    <property type="entry name" value="RT_POL"/>
    <property type="match status" value="1"/>
</dbReference>
<keyword evidence="11" id="KW-1185">Reference proteome</keyword>
<feature type="region of interest" description="Disordered" evidence="8">
    <location>
        <begin position="249"/>
        <end position="290"/>
    </location>
</feature>
<keyword evidence="6 10" id="KW-0695">RNA-directed DNA polymerase</keyword>
<accession>A0ABY8C0Q4</accession>
<dbReference type="InterPro" id="IPR051083">
    <property type="entry name" value="GrpII_Intron_Splice-Mob/Def"/>
</dbReference>
<evidence type="ECO:0000313" key="10">
    <source>
        <dbReference type="EMBL" id="WEG08917.1"/>
    </source>
</evidence>
<evidence type="ECO:0000256" key="7">
    <source>
        <dbReference type="ARBA" id="ARBA00048173"/>
    </source>
</evidence>
<evidence type="ECO:0000256" key="8">
    <source>
        <dbReference type="SAM" id="MobiDB-lite"/>
    </source>
</evidence>
<keyword evidence="3" id="KW-0548">Nucleotidyltransferase</keyword>
<evidence type="ECO:0000256" key="2">
    <source>
        <dbReference type="ARBA" id="ARBA00022679"/>
    </source>
</evidence>
<evidence type="ECO:0000259" key="9">
    <source>
        <dbReference type="PROSITE" id="PS50878"/>
    </source>
</evidence>
<evidence type="ECO:0000256" key="4">
    <source>
        <dbReference type="ARBA" id="ARBA00022723"/>
    </source>
</evidence>
<feature type="compositionally biased region" description="Basic and acidic residues" evidence="8">
    <location>
        <begin position="271"/>
        <end position="290"/>
    </location>
</feature>
<protein>
    <recommendedName>
        <fullName evidence="1">RNA-directed DNA polymerase</fullName>
        <ecNumber evidence="1">2.7.7.49</ecNumber>
    </recommendedName>
</protein>
<gene>
    <name evidence="10" type="ORF">PU630_17010</name>
</gene>
<keyword evidence="2" id="KW-0808">Transferase</keyword>
<organism evidence="10 11">
    <name type="scientific">Microbacterium horticulturae</name>
    <dbReference type="NCBI Taxonomy" id="3028316"/>
    <lineage>
        <taxon>Bacteria</taxon>
        <taxon>Bacillati</taxon>
        <taxon>Actinomycetota</taxon>
        <taxon>Actinomycetes</taxon>
        <taxon>Micrococcales</taxon>
        <taxon>Microbacteriaceae</taxon>
        <taxon>Microbacterium</taxon>
    </lineage>
</organism>
<proteinExistence type="predicted"/>
<keyword evidence="4" id="KW-0479">Metal-binding</keyword>
<dbReference type="PRINTS" id="PR00866">
    <property type="entry name" value="RNADNAPOLMS"/>
</dbReference>
<evidence type="ECO:0000256" key="6">
    <source>
        <dbReference type="ARBA" id="ARBA00022918"/>
    </source>
</evidence>
<sequence length="290" mass="31999">MLVDRVEAGEGYVRYVQSKNGKRRLITFVTDEQLRRVHGRILDLLTPLGEDLPENVHAFVRGRSIRSNALQHTGAVFTQTFDLADFFTQVKRSMVVDGLTHFGVVSEIARVLADLTTVAGSLPMGFMTSPMLANTSLHRFDADLLALASGQGLTVSRYADDIVFSGAEAFDVTDTFNQVAGQHQLQVNHSKSRSSRRGQRMVVTGLSIATGDRPRLPRTFRAKIRQELHYITAYGLEGHADHLRPKAMSAGGLAAGSPMRNQSTASGSRQSQRDIRKPTRRSPCPDRPDQ</sequence>
<dbReference type="InterPro" id="IPR000477">
    <property type="entry name" value="RT_dom"/>
</dbReference>
<feature type="compositionally biased region" description="Polar residues" evidence="8">
    <location>
        <begin position="259"/>
        <end position="270"/>
    </location>
</feature>
<reference evidence="10 11" key="1">
    <citation type="submission" date="2023-03" db="EMBL/GenBank/DDBJ databases">
        <title>Genome sequence of Microbacterium sp. KACC 23027.</title>
        <authorList>
            <person name="Kim S."/>
            <person name="Heo J."/>
            <person name="Kwon S.-W."/>
        </authorList>
    </citation>
    <scope>NUCLEOTIDE SEQUENCE [LARGE SCALE GENOMIC DNA]</scope>
    <source>
        <strain evidence="10 11">KACC 23027</strain>
    </source>
</reference>
<dbReference type="Pfam" id="PF00078">
    <property type="entry name" value="RVT_1"/>
    <property type="match status" value="1"/>
</dbReference>
<dbReference type="InterPro" id="IPR000123">
    <property type="entry name" value="Reverse_transcriptase_msDNA"/>
</dbReference>